<organism evidence="2">
    <name type="scientific">Veillonella ratti</name>
    <dbReference type="NCBI Taxonomy" id="103892"/>
    <lineage>
        <taxon>Bacteria</taxon>
        <taxon>Bacillati</taxon>
        <taxon>Bacillota</taxon>
        <taxon>Negativicutes</taxon>
        <taxon>Veillonellales</taxon>
        <taxon>Veillonellaceae</taxon>
        <taxon>Veillonella</taxon>
    </lineage>
</organism>
<dbReference type="RefSeq" id="WP_156704411.1">
    <property type="nucleotide sequence ID" value="NZ_CACRUX010000033.1"/>
</dbReference>
<evidence type="ECO:0000256" key="1">
    <source>
        <dbReference type="SAM" id="Phobius"/>
    </source>
</evidence>
<feature type="transmembrane region" description="Helical" evidence="1">
    <location>
        <begin position="6"/>
        <end position="26"/>
    </location>
</feature>
<keyword evidence="1" id="KW-1133">Transmembrane helix</keyword>
<keyword evidence="1" id="KW-0472">Membrane</keyword>
<dbReference type="EMBL" id="CACRUX010000033">
    <property type="protein sequence ID" value="VYT91688.1"/>
    <property type="molecule type" value="Genomic_DNA"/>
</dbReference>
<sequence>MDSKRLSYILYAVIAAVLIIITVGYYQHSNQKITQPKLITQDSMTNPAQLAKDINVTPKQAADIVQAVPDTRPVITYNVTAPTVEQAAIDTTKAIKNKDPALPQAVTAKSDRTAVVANTEQQKVDVYKINLDKNHKIKAGATVINDKIYPSIGYQAGRVEALAHFDGVKVKGATVLYTIAEW</sequence>
<dbReference type="AlphaFoldDB" id="A0A6N3ANA5"/>
<gene>
    <name evidence="2" type="ORF">VRLFYP33_00774</name>
</gene>
<accession>A0A6N3ANA5</accession>
<evidence type="ECO:0000313" key="2">
    <source>
        <dbReference type="EMBL" id="VYT91688.1"/>
    </source>
</evidence>
<protein>
    <submittedName>
        <fullName evidence="2">Uncharacterized protein</fullName>
    </submittedName>
</protein>
<reference evidence="2" key="1">
    <citation type="submission" date="2019-11" db="EMBL/GenBank/DDBJ databases">
        <authorList>
            <person name="Feng L."/>
        </authorList>
    </citation>
    <scope>NUCLEOTIDE SEQUENCE</scope>
    <source>
        <strain evidence="2">VrattiLFYP33</strain>
    </source>
</reference>
<proteinExistence type="predicted"/>
<name>A0A6N3ANA5_9FIRM</name>
<keyword evidence="1" id="KW-0812">Transmembrane</keyword>